<evidence type="ECO:0000256" key="1">
    <source>
        <dbReference type="SAM" id="SignalP"/>
    </source>
</evidence>
<evidence type="ECO:0000313" key="2">
    <source>
        <dbReference type="EMBL" id="QDU37219.1"/>
    </source>
</evidence>
<reference evidence="2 3" key="1">
    <citation type="submission" date="2019-02" db="EMBL/GenBank/DDBJ databases">
        <title>Deep-cultivation of Planctomycetes and their phenomic and genomic characterization uncovers novel biology.</title>
        <authorList>
            <person name="Wiegand S."/>
            <person name="Jogler M."/>
            <person name="Boedeker C."/>
            <person name="Pinto D."/>
            <person name="Vollmers J."/>
            <person name="Rivas-Marin E."/>
            <person name="Kohn T."/>
            <person name="Peeters S.H."/>
            <person name="Heuer A."/>
            <person name="Rast P."/>
            <person name="Oberbeckmann S."/>
            <person name="Bunk B."/>
            <person name="Jeske O."/>
            <person name="Meyerdierks A."/>
            <person name="Storesund J.E."/>
            <person name="Kallscheuer N."/>
            <person name="Luecker S."/>
            <person name="Lage O.M."/>
            <person name="Pohl T."/>
            <person name="Merkel B.J."/>
            <person name="Hornburger P."/>
            <person name="Mueller R.-W."/>
            <person name="Bruemmer F."/>
            <person name="Labrenz M."/>
            <person name="Spormann A.M."/>
            <person name="Op den Camp H."/>
            <person name="Overmann J."/>
            <person name="Amann R."/>
            <person name="Jetten M.S.M."/>
            <person name="Mascher T."/>
            <person name="Medema M.H."/>
            <person name="Devos D.P."/>
            <person name="Kaster A.-K."/>
            <person name="Ovreas L."/>
            <person name="Rohde M."/>
            <person name="Galperin M.Y."/>
            <person name="Jogler C."/>
        </authorList>
    </citation>
    <scope>NUCLEOTIDE SEQUENCE [LARGE SCALE GENOMIC DNA]</scope>
    <source>
        <strain evidence="2 3">Mal4</strain>
    </source>
</reference>
<keyword evidence="3" id="KW-1185">Reference proteome</keyword>
<feature type="signal peptide" evidence="1">
    <location>
        <begin position="1"/>
        <end position="22"/>
    </location>
</feature>
<sequence length="230" mass="25435" precursor="true">MRCLALTAVIPLFLVGLAPAHAADAPLEIDQSIEVGAWASYHATVEAADDEIPIEVTIRCVDQTYDSGEEAVWIEIESTDTNSGTRLEIFKILVPVSRLREGPFGVDDIRKAWVLRRNQQQPVRVEQADLQGLQLLFPGRLTEGVEEHEEKEAVAWQRGTLDCRVVTIRRTTQLLNQQATVKQTLLLHESVPLQLAGFRFDIALENANVKVHGRLTDLGTGAEAALPNAQ</sequence>
<proteinExistence type="predicted"/>
<gene>
    <name evidence="2" type="ORF">Mal4_15290</name>
</gene>
<dbReference type="RefSeq" id="WP_145368002.1">
    <property type="nucleotide sequence ID" value="NZ_CP036275.1"/>
</dbReference>
<evidence type="ECO:0000313" key="3">
    <source>
        <dbReference type="Proteomes" id="UP000320496"/>
    </source>
</evidence>
<dbReference type="AlphaFoldDB" id="A0A517Z410"/>
<dbReference type="KEGG" id="mri:Mal4_15290"/>
<dbReference type="EMBL" id="CP036275">
    <property type="protein sequence ID" value="QDU37219.1"/>
    <property type="molecule type" value="Genomic_DNA"/>
</dbReference>
<protein>
    <submittedName>
        <fullName evidence="2">Uncharacterized protein</fullName>
    </submittedName>
</protein>
<organism evidence="2 3">
    <name type="scientific">Maioricimonas rarisocia</name>
    <dbReference type="NCBI Taxonomy" id="2528026"/>
    <lineage>
        <taxon>Bacteria</taxon>
        <taxon>Pseudomonadati</taxon>
        <taxon>Planctomycetota</taxon>
        <taxon>Planctomycetia</taxon>
        <taxon>Planctomycetales</taxon>
        <taxon>Planctomycetaceae</taxon>
        <taxon>Maioricimonas</taxon>
    </lineage>
</organism>
<name>A0A517Z410_9PLAN</name>
<keyword evidence="1" id="KW-0732">Signal</keyword>
<feature type="chain" id="PRO_5021915037" evidence="1">
    <location>
        <begin position="23"/>
        <end position="230"/>
    </location>
</feature>
<dbReference type="Proteomes" id="UP000320496">
    <property type="component" value="Chromosome"/>
</dbReference>
<accession>A0A517Z410</accession>